<dbReference type="CDD" id="cd02440">
    <property type="entry name" value="AdoMet_MTases"/>
    <property type="match status" value="1"/>
</dbReference>
<dbReference type="GO" id="GO:0032259">
    <property type="term" value="P:methylation"/>
    <property type="evidence" value="ECO:0007669"/>
    <property type="project" value="UniProtKB-KW"/>
</dbReference>
<protein>
    <submittedName>
        <fullName evidence="2">S-adenosyl-L-methionine-dependent methyltransferase</fullName>
    </submittedName>
</protein>
<organism evidence="2 3">
    <name type="scientific">Dactylonectria macrodidyma</name>
    <dbReference type="NCBI Taxonomy" id="307937"/>
    <lineage>
        <taxon>Eukaryota</taxon>
        <taxon>Fungi</taxon>
        <taxon>Dikarya</taxon>
        <taxon>Ascomycota</taxon>
        <taxon>Pezizomycotina</taxon>
        <taxon>Sordariomycetes</taxon>
        <taxon>Hypocreomycetidae</taxon>
        <taxon>Hypocreales</taxon>
        <taxon>Nectriaceae</taxon>
        <taxon>Dactylonectria</taxon>
    </lineage>
</organism>
<keyword evidence="2" id="KW-0489">Methyltransferase</keyword>
<accession>A0A9P9EHY4</accession>
<dbReference type="AlphaFoldDB" id="A0A9P9EHY4"/>
<evidence type="ECO:0000313" key="2">
    <source>
        <dbReference type="EMBL" id="KAH7137797.1"/>
    </source>
</evidence>
<dbReference type="PANTHER" id="PTHR43591">
    <property type="entry name" value="METHYLTRANSFERASE"/>
    <property type="match status" value="1"/>
</dbReference>
<dbReference type="Gene3D" id="3.40.50.150">
    <property type="entry name" value="Vaccinia Virus protein VP39"/>
    <property type="match status" value="1"/>
</dbReference>
<dbReference type="Pfam" id="PF13489">
    <property type="entry name" value="Methyltransf_23"/>
    <property type="match status" value="1"/>
</dbReference>
<proteinExistence type="inferred from homology"/>
<evidence type="ECO:0000256" key="1">
    <source>
        <dbReference type="ARBA" id="ARBA00038158"/>
    </source>
</evidence>
<dbReference type="EMBL" id="JAGMUV010000012">
    <property type="protein sequence ID" value="KAH7137797.1"/>
    <property type="molecule type" value="Genomic_DNA"/>
</dbReference>
<sequence>MNRDLCNSALSPTIPITLPSLAYHQISQVAYPKQSSFRPCRLRGRVNHAAEAVPPAVPTLRDTKANFSKADDGDSTFGSELSSYTASLTSSVLNYPTEFGRRYHAYNAGSYNFPNDEAENERLDLIHLLMTKGIGNKLFLAPVDLDKPARVLDIGTGTGIWAICVGEEYPNAEIIGNDLSAIQSTWVPPNIKFEIDDVEQPWINGKFDYIFSRYMSISILDWPKLIGNVFEHLNPGAWAEFQDYDLLYYSEDGSITDEHYLLKWIKLFIDTARTKLNREPCPGPRLEGWVKDAGFTNIVHRKFRLPLGSWPKDPHMKDIGMCNIAQLLEGLEAFSLKIFCGALGMSTEEVLVMLAKVRQELHAHKFHAQFDFHVVYGQKP</sequence>
<comment type="caution">
    <text evidence="2">The sequence shown here is derived from an EMBL/GenBank/DDBJ whole genome shotgun (WGS) entry which is preliminary data.</text>
</comment>
<comment type="similarity">
    <text evidence="1">Belongs to the methyltransferase superfamily. LaeA methyltransferase family.</text>
</comment>
<keyword evidence="3" id="KW-1185">Reference proteome</keyword>
<reference evidence="2" key="1">
    <citation type="journal article" date="2021" name="Nat. Commun.">
        <title>Genetic determinants of endophytism in the Arabidopsis root mycobiome.</title>
        <authorList>
            <person name="Mesny F."/>
            <person name="Miyauchi S."/>
            <person name="Thiergart T."/>
            <person name="Pickel B."/>
            <person name="Atanasova L."/>
            <person name="Karlsson M."/>
            <person name="Huettel B."/>
            <person name="Barry K.W."/>
            <person name="Haridas S."/>
            <person name="Chen C."/>
            <person name="Bauer D."/>
            <person name="Andreopoulos W."/>
            <person name="Pangilinan J."/>
            <person name="LaButti K."/>
            <person name="Riley R."/>
            <person name="Lipzen A."/>
            <person name="Clum A."/>
            <person name="Drula E."/>
            <person name="Henrissat B."/>
            <person name="Kohler A."/>
            <person name="Grigoriev I.V."/>
            <person name="Martin F.M."/>
            <person name="Hacquard S."/>
        </authorList>
    </citation>
    <scope>NUCLEOTIDE SEQUENCE</scope>
    <source>
        <strain evidence="2">MPI-CAGE-AT-0147</strain>
    </source>
</reference>
<gene>
    <name evidence="2" type="ORF">EDB81DRAFT_901470</name>
</gene>
<dbReference type="GO" id="GO:0008168">
    <property type="term" value="F:methyltransferase activity"/>
    <property type="evidence" value="ECO:0007669"/>
    <property type="project" value="UniProtKB-KW"/>
</dbReference>
<name>A0A9P9EHY4_9HYPO</name>
<dbReference type="Proteomes" id="UP000738349">
    <property type="component" value="Unassembled WGS sequence"/>
</dbReference>
<dbReference type="OrthoDB" id="2013972at2759"/>
<dbReference type="SUPFAM" id="SSF53335">
    <property type="entry name" value="S-adenosyl-L-methionine-dependent methyltransferases"/>
    <property type="match status" value="1"/>
</dbReference>
<dbReference type="PANTHER" id="PTHR43591:SF10">
    <property type="entry name" value="ABC TRANSMEMBRANE TYPE-1 DOMAIN-CONTAINING PROTEIN-RELATED"/>
    <property type="match status" value="1"/>
</dbReference>
<dbReference type="InterPro" id="IPR029063">
    <property type="entry name" value="SAM-dependent_MTases_sf"/>
</dbReference>
<evidence type="ECO:0000313" key="3">
    <source>
        <dbReference type="Proteomes" id="UP000738349"/>
    </source>
</evidence>
<keyword evidence="2" id="KW-0808">Transferase</keyword>